<dbReference type="RefSeq" id="WP_055238133.1">
    <property type="nucleotide sequence ID" value="NZ_CYXM01000008.1"/>
</dbReference>
<sequence>MVQRIVDDIRAALDHDLYFAALSTALTLPDICGKAEYPNEKSSKKRYIDWYDKEIGYYEKKPHQTTDEEMPYLSGSVIYSLRCSLLHEGNPNVDNDRLTKRNESLPIDHFVLKIERKNDFDIYSDGSGISDMFDQHSRSYRMSIRRVCLIICCVAEAYYKENKEKFHFNYEILDWDKATEHLPPIDMEALMKALADPNLGE</sequence>
<proteinExistence type="predicted"/>
<dbReference type="Proteomes" id="UP000095673">
    <property type="component" value="Unassembled WGS sequence"/>
</dbReference>
<dbReference type="EMBL" id="CYXM01000008">
    <property type="protein sequence ID" value="CUN07356.1"/>
    <property type="molecule type" value="Genomic_DNA"/>
</dbReference>
<name>A0A173TZ47_9FIRM</name>
<gene>
    <name evidence="1" type="ORF">ERS852580_01844</name>
</gene>
<evidence type="ECO:0000313" key="1">
    <source>
        <dbReference type="EMBL" id="CUN07356.1"/>
    </source>
</evidence>
<evidence type="ECO:0000313" key="2">
    <source>
        <dbReference type="Proteomes" id="UP000095673"/>
    </source>
</evidence>
<dbReference type="AlphaFoldDB" id="A0A173TZ47"/>
<protein>
    <submittedName>
        <fullName evidence="1">Uncharacterized protein</fullName>
    </submittedName>
</protein>
<accession>A0A173TZ47</accession>
<dbReference type="OrthoDB" id="5150111at2"/>
<organism evidence="1 2">
    <name type="scientific">Agathobacter rectalis</name>
    <dbReference type="NCBI Taxonomy" id="39491"/>
    <lineage>
        <taxon>Bacteria</taxon>
        <taxon>Bacillati</taxon>
        <taxon>Bacillota</taxon>
        <taxon>Clostridia</taxon>
        <taxon>Lachnospirales</taxon>
        <taxon>Lachnospiraceae</taxon>
        <taxon>Agathobacter</taxon>
    </lineage>
</organism>
<reference evidence="1 2" key="1">
    <citation type="submission" date="2015-09" db="EMBL/GenBank/DDBJ databases">
        <authorList>
            <consortium name="Pathogen Informatics"/>
        </authorList>
    </citation>
    <scope>NUCLEOTIDE SEQUENCE [LARGE SCALE GENOMIC DNA]</scope>
    <source>
        <strain evidence="1 2">2789STDY5834968</strain>
    </source>
</reference>